<evidence type="ECO:0000259" key="4">
    <source>
        <dbReference type="Pfam" id="PF00501"/>
    </source>
</evidence>
<evidence type="ECO:0000256" key="2">
    <source>
        <dbReference type="ARBA" id="ARBA00022598"/>
    </source>
</evidence>
<dbReference type="Pfam" id="PF00561">
    <property type="entry name" value="Abhydrolase_1"/>
    <property type="match status" value="1"/>
</dbReference>
<dbReference type="Gene3D" id="3.40.50.1820">
    <property type="entry name" value="alpha/beta hydrolase"/>
    <property type="match status" value="1"/>
</dbReference>
<dbReference type="Pfam" id="PF00501">
    <property type="entry name" value="AMP-binding"/>
    <property type="match status" value="1"/>
</dbReference>
<evidence type="ECO:0000259" key="5">
    <source>
        <dbReference type="Pfam" id="PF00561"/>
    </source>
</evidence>
<keyword evidence="2" id="KW-0436">Ligase</keyword>
<proteinExistence type="inferred from homology"/>
<feature type="domain" description="AB hydrolase-1" evidence="5">
    <location>
        <begin position="79"/>
        <end position="321"/>
    </location>
</feature>
<dbReference type="PANTHER" id="PTHR43201">
    <property type="entry name" value="ACYL-COA SYNTHETASE"/>
    <property type="match status" value="1"/>
</dbReference>
<dbReference type="SUPFAM" id="SSF56801">
    <property type="entry name" value="Acetyl-CoA synthetase-like"/>
    <property type="match status" value="1"/>
</dbReference>
<dbReference type="InterPro" id="IPR020845">
    <property type="entry name" value="AMP-binding_CS"/>
</dbReference>
<dbReference type="InterPro" id="IPR042099">
    <property type="entry name" value="ANL_N_sf"/>
</dbReference>
<sequence length="928" mass="96446">MARTRPSTPPRRAGAGRGPEGARLPGTEVPLPGVDPAWSRTLTVASTAPVEPVPGRRRRWHVLDNAASLEAAGLTPRGTVLAVHGNPTWSYLWRTVLAAATDPANPWRVVAVDQLDMGFSERTGLTRRLDDRVRDLADLTAALGLDDGPGPVVTLAHDWGGLISSGWALEHPGVHAGTILTNTAVHHDGAERIPAALRLALAPAAHGLLTDRTSAFLDVTLRLADPPLPPEVRAAYRAPYATRGRRRAIRDFVADIPVPAGHPSHEPFERIAAGVARLQGPALLLWGTGDPVFQERYLADLMRRLPHADVHRFEGGNHLVAESRDIATPVLAWLADRFGPGPTRRQRHLQARARAAEPFVPFHAGLEERRADPGLAVVDMAPAGDGPADGAPPVRASLSWAGLAERVERLAAGLTAAGVRPGDRVNLMVPPGSELTALLYACLRIGAVIVVADTGLGPKGLTRALRGARPAWLVGIRRALVAGRALGWPGTRIAVEDLDPVSRRALGAVADVPGLLRTAPDPELPVPDPDDDAAVLFTSGSTGPAKGVVYTHRQLAAMRDAVAATCGLVPGTGLVAGFAPFALLGPALGVTSVTPDMDVTAPRTLTARALADAAAAIRATAVFLSPAAIDNLLATQDGLGPAGRAALGDVRMLLSAGAPLPEPLLERTQALLPAAELHTPYGMTEGLPLTDVTLEGIRRARADARPADLADELTGAPAVAGAGNGVCVGTPVPGTELAVTPLGPDGVPGTEPTREAGTTGEILARAPHVKDRYDRLWATEHEATALPGWHRTGDVGHLDAAGRLWVEGRLAHVVVTAEGVRTPVAAEHAAQDVPGTGRVAVVGVGPRGRQVPVAVAETVPPARRPGPADPELAGAVRAAVRGATGLDLAAVLVLPEHPTDVRHNSKIDRALLAGWAEAALAGGRISTP</sequence>
<comment type="caution">
    <text evidence="6">The sequence shown here is derived from an EMBL/GenBank/DDBJ whole genome shotgun (WGS) entry which is preliminary data.</text>
</comment>
<comment type="similarity">
    <text evidence="1">Belongs to the ATP-dependent AMP-binding enzyme family.</text>
</comment>
<accession>A0ABQ0X523</accession>
<feature type="region of interest" description="Disordered" evidence="3">
    <location>
        <begin position="1"/>
        <end position="35"/>
    </location>
</feature>
<dbReference type="PROSITE" id="PS00455">
    <property type="entry name" value="AMP_BINDING"/>
    <property type="match status" value="1"/>
</dbReference>
<evidence type="ECO:0000313" key="6">
    <source>
        <dbReference type="EMBL" id="GEO92495.1"/>
    </source>
</evidence>
<dbReference type="RefSeq" id="WP_083529438.1">
    <property type="nucleotide sequence ID" value="NZ_BJZR01000046.1"/>
</dbReference>
<dbReference type="InterPro" id="IPR029058">
    <property type="entry name" value="AB_hydrolase_fold"/>
</dbReference>
<protein>
    <submittedName>
        <fullName evidence="6">Acyl-CoA synthetase</fullName>
    </submittedName>
</protein>
<organism evidence="6 7">
    <name type="scientific">Kocuria flava</name>
    <dbReference type="NCBI Taxonomy" id="446860"/>
    <lineage>
        <taxon>Bacteria</taxon>
        <taxon>Bacillati</taxon>
        <taxon>Actinomycetota</taxon>
        <taxon>Actinomycetes</taxon>
        <taxon>Micrococcales</taxon>
        <taxon>Micrococcaceae</taxon>
        <taxon>Kocuria</taxon>
    </lineage>
</organism>
<dbReference type="InterPro" id="IPR000873">
    <property type="entry name" value="AMP-dep_synth/lig_dom"/>
</dbReference>
<feature type="compositionally biased region" description="Low complexity" evidence="3">
    <location>
        <begin position="1"/>
        <end position="13"/>
    </location>
</feature>
<dbReference type="EMBL" id="BJZR01000046">
    <property type="protein sequence ID" value="GEO92495.1"/>
    <property type="molecule type" value="Genomic_DNA"/>
</dbReference>
<reference evidence="6 7" key="1">
    <citation type="submission" date="2019-07" db="EMBL/GenBank/DDBJ databases">
        <title>Whole genome shotgun sequence of Kocuria flava NBRC 107626.</title>
        <authorList>
            <person name="Hosoyama A."/>
            <person name="Uohara A."/>
            <person name="Ohji S."/>
            <person name="Ichikawa N."/>
        </authorList>
    </citation>
    <scope>NUCLEOTIDE SEQUENCE [LARGE SCALE GENOMIC DNA]</scope>
    <source>
        <strain evidence="6 7">NBRC 107626</strain>
    </source>
</reference>
<evidence type="ECO:0000313" key="7">
    <source>
        <dbReference type="Proteomes" id="UP000321155"/>
    </source>
</evidence>
<gene>
    <name evidence="6" type="ORF">KFL01_18010</name>
</gene>
<keyword evidence="7" id="KW-1185">Reference proteome</keyword>
<dbReference type="InterPro" id="IPR000073">
    <property type="entry name" value="AB_hydrolase_1"/>
</dbReference>
<name>A0ABQ0X523_9MICC</name>
<feature type="domain" description="AMP-dependent synthetase/ligase" evidence="4">
    <location>
        <begin position="396"/>
        <end position="771"/>
    </location>
</feature>
<dbReference type="PANTHER" id="PTHR43201:SF5">
    <property type="entry name" value="MEDIUM-CHAIN ACYL-COA LIGASE ACSF2, MITOCHONDRIAL"/>
    <property type="match status" value="1"/>
</dbReference>
<dbReference type="SUPFAM" id="SSF53474">
    <property type="entry name" value="alpha/beta-Hydrolases"/>
    <property type="match status" value="1"/>
</dbReference>
<dbReference type="Proteomes" id="UP000321155">
    <property type="component" value="Unassembled WGS sequence"/>
</dbReference>
<evidence type="ECO:0000256" key="1">
    <source>
        <dbReference type="ARBA" id="ARBA00006432"/>
    </source>
</evidence>
<evidence type="ECO:0000256" key="3">
    <source>
        <dbReference type="SAM" id="MobiDB-lite"/>
    </source>
</evidence>
<dbReference type="Gene3D" id="3.40.50.12780">
    <property type="entry name" value="N-terminal domain of ligase-like"/>
    <property type="match status" value="1"/>
</dbReference>